<name>A0A4Y2KTX0_ARAVE</name>
<dbReference type="Proteomes" id="UP000499080">
    <property type="component" value="Unassembled WGS sequence"/>
</dbReference>
<dbReference type="Gene3D" id="2.30.30.850">
    <property type="match status" value="1"/>
</dbReference>
<evidence type="ECO:0000259" key="1">
    <source>
        <dbReference type="Pfam" id="PF22938"/>
    </source>
</evidence>
<reference evidence="2 3" key="1">
    <citation type="journal article" date="2019" name="Sci. Rep.">
        <title>Orb-weaving spider Araneus ventricosus genome elucidates the spidroin gene catalogue.</title>
        <authorList>
            <person name="Kono N."/>
            <person name="Nakamura H."/>
            <person name="Ohtoshi R."/>
            <person name="Moran D.A.P."/>
            <person name="Shinohara A."/>
            <person name="Yoshida Y."/>
            <person name="Fujiwara M."/>
            <person name="Mori M."/>
            <person name="Tomita M."/>
            <person name="Arakawa K."/>
        </authorList>
    </citation>
    <scope>NUCLEOTIDE SEQUENCE [LARGE SCALE GENOMIC DNA]</scope>
</reference>
<gene>
    <name evidence="2" type="ORF">AVEN_162558_1</name>
</gene>
<comment type="caution">
    <text evidence="2">The sequence shown here is derived from an EMBL/GenBank/DDBJ whole genome shotgun (WGS) entry which is preliminary data.</text>
</comment>
<proteinExistence type="predicted"/>
<sequence>MKTRCDSGATGHHFKEGDQVWMYNPKRRRGLSPKLQQNWEGPYTIVKKLNDVIYRVQRSPNAEPKVIHINRLTPYRATDHSSVFKRHIRRPLLLGPTRNNWKDPPSLQEIAWKSPATKQILLGLFWDSCVPGDGVLYRKWESDDGKFLPLAPPPESRIQEVL</sequence>
<evidence type="ECO:0000313" key="3">
    <source>
        <dbReference type="Proteomes" id="UP000499080"/>
    </source>
</evidence>
<accession>A0A4Y2KTX0</accession>
<evidence type="ECO:0000313" key="2">
    <source>
        <dbReference type="EMBL" id="GBN05460.1"/>
    </source>
</evidence>
<protein>
    <recommendedName>
        <fullName evidence="1">Integrase p58-like C-terminal domain-containing protein</fullName>
    </recommendedName>
</protein>
<dbReference type="EMBL" id="BGPR01004969">
    <property type="protein sequence ID" value="GBN05460.1"/>
    <property type="molecule type" value="Genomic_DNA"/>
</dbReference>
<dbReference type="InterPro" id="IPR054465">
    <property type="entry name" value="Integrase_p58-like_C"/>
</dbReference>
<dbReference type="Pfam" id="PF22938">
    <property type="entry name" value="Integrase_p58_C"/>
    <property type="match status" value="1"/>
</dbReference>
<dbReference type="AlphaFoldDB" id="A0A4Y2KTX0"/>
<organism evidence="2 3">
    <name type="scientific">Araneus ventricosus</name>
    <name type="common">Orbweaver spider</name>
    <name type="synonym">Epeira ventricosa</name>
    <dbReference type="NCBI Taxonomy" id="182803"/>
    <lineage>
        <taxon>Eukaryota</taxon>
        <taxon>Metazoa</taxon>
        <taxon>Ecdysozoa</taxon>
        <taxon>Arthropoda</taxon>
        <taxon>Chelicerata</taxon>
        <taxon>Arachnida</taxon>
        <taxon>Araneae</taxon>
        <taxon>Araneomorphae</taxon>
        <taxon>Entelegynae</taxon>
        <taxon>Araneoidea</taxon>
        <taxon>Araneidae</taxon>
        <taxon>Araneus</taxon>
    </lineage>
</organism>
<keyword evidence="3" id="KW-1185">Reference proteome</keyword>
<feature type="domain" description="Integrase p58-like C-terminal" evidence="1">
    <location>
        <begin position="41"/>
        <end position="74"/>
    </location>
</feature>
<dbReference type="OrthoDB" id="6431384at2759"/>